<dbReference type="PANTHER" id="PTHR30468">
    <property type="entry name" value="ALPHA-KETOGLUTARATE-DEPENDENT SULFONATE DIOXYGENASE"/>
    <property type="match status" value="1"/>
</dbReference>
<evidence type="ECO:0000256" key="2">
    <source>
        <dbReference type="ARBA" id="ARBA00005896"/>
    </source>
</evidence>
<dbReference type="AlphaFoldDB" id="A0A921JY57"/>
<evidence type="ECO:0000256" key="4">
    <source>
        <dbReference type="ARBA" id="ARBA00022964"/>
    </source>
</evidence>
<keyword evidence="3" id="KW-0479">Metal-binding</keyword>
<dbReference type="SUPFAM" id="SSF51197">
    <property type="entry name" value="Clavaminate synthase-like"/>
    <property type="match status" value="1"/>
</dbReference>
<feature type="region of interest" description="Disordered" evidence="7">
    <location>
        <begin position="1"/>
        <end position="24"/>
    </location>
</feature>
<feature type="domain" description="TauD/TfdA-like" evidence="8">
    <location>
        <begin position="60"/>
        <end position="316"/>
    </location>
</feature>
<dbReference type="InterPro" id="IPR042098">
    <property type="entry name" value="TauD-like_sf"/>
</dbReference>
<dbReference type="InterPro" id="IPR051323">
    <property type="entry name" value="AtsK-like"/>
</dbReference>
<dbReference type="GO" id="GO:0005737">
    <property type="term" value="C:cytoplasm"/>
    <property type="evidence" value="ECO:0007669"/>
    <property type="project" value="TreeGrafter"/>
</dbReference>
<reference evidence="9" key="2">
    <citation type="submission" date="2021-09" db="EMBL/GenBank/DDBJ databases">
        <authorList>
            <person name="Gilroy R."/>
        </authorList>
    </citation>
    <scope>NUCLEOTIDE SEQUENCE</scope>
    <source>
        <strain evidence="9">ChiGjej1B1-18357</strain>
    </source>
</reference>
<evidence type="ECO:0000256" key="7">
    <source>
        <dbReference type="SAM" id="MobiDB-lite"/>
    </source>
</evidence>
<name>A0A921JY57_9ACTN</name>
<keyword evidence="6" id="KW-0408">Iron</keyword>
<dbReference type="Proteomes" id="UP000776650">
    <property type="component" value="Unassembled WGS sequence"/>
</dbReference>
<evidence type="ECO:0000313" key="10">
    <source>
        <dbReference type="Proteomes" id="UP000776650"/>
    </source>
</evidence>
<reference evidence="9" key="1">
    <citation type="journal article" date="2021" name="PeerJ">
        <title>Extensive microbial diversity within the chicken gut microbiome revealed by metagenomics and culture.</title>
        <authorList>
            <person name="Gilroy R."/>
            <person name="Ravi A."/>
            <person name="Getino M."/>
            <person name="Pursley I."/>
            <person name="Horton D.L."/>
            <person name="Alikhan N.F."/>
            <person name="Baker D."/>
            <person name="Gharbi K."/>
            <person name="Hall N."/>
            <person name="Watson M."/>
            <person name="Adriaenssens E.M."/>
            <person name="Foster-Nyarko E."/>
            <person name="Jarju S."/>
            <person name="Secka A."/>
            <person name="Antonio M."/>
            <person name="Oren A."/>
            <person name="Chaudhuri R.R."/>
            <person name="La Ragione R."/>
            <person name="Hildebrand F."/>
            <person name="Pallen M.J."/>
        </authorList>
    </citation>
    <scope>NUCLEOTIDE SEQUENCE</scope>
    <source>
        <strain evidence="9">ChiGjej1B1-18357</strain>
    </source>
</reference>
<comment type="similarity">
    <text evidence="2">Belongs to the TfdA dioxygenase family.</text>
</comment>
<evidence type="ECO:0000256" key="5">
    <source>
        <dbReference type="ARBA" id="ARBA00023002"/>
    </source>
</evidence>
<gene>
    <name evidence="9" type="ORF">K8V11_06605</name>
</gene>
<evidence type="ECO:0000313" key="9">
    <source>
        <dbReference type="EMBL" id="HJE90662.1"/>
    </source>
</evidence>
<protein>
    <submittedName>
        <fullName evidence="9">TauD/TfdA family dioxygenase</fullName>
    </submittedName>
</protein>
<comment type="caution">
    <text evidence="9">The sequence shown here is derived from an EMBL/GenBank/DDBJ whole genome shotgun (WGS) entry which is preliminary data.</text>
</comment>
<sequence length="361" mass="40034">MDRQIGLPGAQQRRGGTDSSEGDTAMTLTTEYIPDSFGELFHNIRPETGPAEKPGPAVHRLGKNIGARISGIRVSGDLSVDEVELIRTALATYKVVVFEGQHHVDDETQYAFAQRLGTPTLAHPTVHSTGRDRLVIEGAANAWHTDVTFVDRVPKASILRPKILPPYGGGTVWANTVAAYEALPEPLRVLAENLRAVHSNDYDYAAQGQRSTDTNFGSREEFVRIPFETEHPVVHVRPETGERSLLLGQFVKKFTGLRSYESDELYRIFQERITKPDNTFRWNWKHGDLAIWDNQATQHYGISDFGSHRRELHRVTLAGAIPVGIDGRPSTVLSGDASEYSVVDTAPPLRDYRGDAAVLTE</sequence>
<proteinExistence type="inferred from homology"/>
<evidence type="ECO:0000259" key="8">
    <source>
        <dbReference type="Pfam" id="PF02668"/>
    </source>
</evidence>
<dbReference type="GO" id="GO:0046872">
    <property type="term" value="F:metal ion binding"/>
    <property type="evidence" value="ECO:0007669"/>
    <property type="project" value="UniProtKB-KW"/>
</dbReference>
<organism evidence="9 10">
    <name type="scientific">Dietzia timorensis</name>
    <dbReference type="NCBI Taxonomy" id="499555"/>
    <lineage>
        <taxon>Bacteria</taxon>
        <taxon>Bacillati</taxon>
        <taxon>Actinomycetota</taxon>
        <taxon>Actinomycetes</taxon>
        <taxon>Mycobacteriales</taxon>
        <taxon>Dietziaceae</taxon>
        <taxon>Dietzia</taxon>
    </lineage>
</organism>
<dbReference type="Gene3D" id="3.60.130.10">
    <property type="entry name" value="Clavaminate synthase-like"/>
    <property type="match status" value="1"/>
</dbReference>
<comment type="cofactor">
    <cofactor evidence="1">
        <name>Fe(2+)</name>
        <dbReference type="ChEBI" id="CHEBI:29033"/>
    </cofactor>
</comment>
<dbReference type="PANTHER" id="PTHR30468:SF5">
    <property type="entry name" value="ALPHA-KETOGLUTARATE-DEPENDENT SULFATE ESTER DIOXYGENASE"/>
    <property type="match status" value="1"/>
</dbReference>
<dbReference type="GO" id="GO:0016706">
    <property type="term" value="F:2-oxoglutarate-dependent dioxygenase activity"/>
    <property type="evidence" value="ECO:0007669"/>
    <property type="project" value="TreeGrafter"/>
</dbReference>
<dbReference type="Pfam" id="PF02668">
    <property type="entry name" value="TauD"/>
    <property type="match status" value="1"/>
</dbReference>
<evidence type="ECO:0000256" key="1">
    <source>
        <dbReference type="ARBA" id="ARBA00001954"/>
    </source>
</evidence>
<dbReference type="RefSeq" id="WP_303911900.1">
    <property type="nucleotide sequence ID" value="NZ_DYXM01000122.1"/>
</dbReference>
<keyword evidence="4 9" id="KW-0223">Dioxygenase</keyword>
<dbReference type="EMBL" id="DYXM01000122">
    <property type="protein sequence ID" value="HJE90662.1"/>
    <property type="molecule type" value="Genomic_DNA"/>
</dbReference>
<evidence type="ECO:0000256" key="6">
    <source>
        <dbReference type="ARBA" id="ARBA00023004"/>
    </source>
</evidence>
<accession>A0A921JY57</accession>
<evidence type="ECO:0000256" key="3">
    <source>
        <dbReference type="ARBA" id="ARBA00022723"/>
    </source>
</evidence>
<dbReference type="InterPro" id="IPR003819">
    <property type="entry name" value="TauD/TfdA-like"/>
</dbReference>
<keyword evidence="5" id="KW-0560">Oxidoreductase</keyword>